<sequence>MAKPKALDGLPQHMEDWTKEHVKEWLTFLKVQQKIVICLYEQELSGSCLVCYEKKDLFDLGVSPAPAIQILRQVKMFRSQTDMIHVHGPKHHSPVMQKTIFQDMIGNSSKNSATGSNLVTRICPTRPFDNIDQSFFYKENDELPPEMAPGNLLDPVHEYHMLPSVKELSEKEVLHEFIQGVFIFAAGCMNSRTNGTIHFGVKKQPGKACGQVIGQQIISDSKLMEKFELCLNEYFEEEHLNVARTCIRPPQFSQILGHDGTSLNKWVIEVDVIPSYSITQENVFYTSLKTASAGEETHQCKTQCLFVREGPVAINILADPNPRVTQEKIRSITDKVKVWALARKSAEERNKRPPSQGHQGQKLKRLIMCGRDTFDDFQLIVVTDKCPSNQLENLTFLKEMDPFAVLEFDPESDINGTCSFYRKDCIDNLHYPSMYTTGESNSSVIGKLNLFKQTSWVFCNGRVNEESMANKPLEPRDWLKKRCREINNMISFLCNPDLFSKDGLLVFFILHSAVTDISSPIMEAFCAIYRTLEGSDHMLCLCKDFDVFKQWRQLIETRCKVDITNKCIHELSLNEVNCTIHKLKGPHTLSVERYLPSTGSSSVILSRKEEEMMTVLDILSENECENTEIETAETFGEFKRKTEENFYRGGRVTWWDFYLSERPGCLPFIKRDKYKDLYELITFPESSTSPCVMVNLFHHPGCGGTTLAMHVLWNLRNKFRCAVVNNSMALNNEVAVQVKKLLTCGNQDQSAYTPVLLLVDNWNDIGDLKQSMLNVLERNPQNTPKIIVLNCERSQFPRECSRKSYFGNVFITNKLSVKEQSLFSEKLKQLKDHHMKPETFYAFMIMTKNFSETYITNLVNNTLKDLDKASKKGRLISFLALLNTYVDGSYMSLSLCKELVGIQSEFWKKETLENEMNPYFTLLINFTVEEHGTYKAVRFLHWMIARSCLDHFTQEHTLSHGEIIIDMLHCDLLYKTMMGKDLLVQNIQSMLLKRNRKEEGDDKDTLFSPLIEHIYKDEITDKVKEVLERATLRFEKSATLPQALARHFYLKAKDFTLSLQWAKDALSKKSNSYIADTLGQVYKSQLKEESSHLEDLSPEVLDKSLKLASKAIDAFRHSQDLAEREETVEREESVDPNDPLYRKRQRTYNMSGYNGESEVILNVLQVIQGLPLSTISERHKKDVILQMLKGNLQMSSFQNSETNANFIAVLRDHDKFLVSLQPRLKAIFCVFEEYFTYMKPRSMERESLDSRNKSKVFECFRKYIQIFCPSSEEKRKEKSSKPKISLGQEVVDQRLYLESKRADTFAGILQILYDKNGIEMEKILEKWQFIFYNEECKSSTSDMVNFILANIVLHNIKPTSKLLKKHEELVYHVKKALQIEGTNSNRTELYYLPMLLMWPTRGSTPFDLATYQNISAYVTSAKRSYQRRFSHMMQARSAIAHFFLGKSTGLKQIVSKRKLDEIVTSKQHPPLSGKTCKAHYLWQSGVVWKDPDVQKMLLRVKGKSESRGIYVHYPGNVKIPVRPVYLGDIRSGGSQEIVSFYLGFSMEGPVAYDIKYENDP</sequence>
<dbReference type="InterPro" id="IPR013761">
    <property type="entry name" value="SAM/pointed_sf"/>
</dbReference>
<dbReference type="PANTHER" id="PTHR16155:SF18">
    <property type="entry name" value="STERILE ALPHA MOTIF DOMAIN-CONTAINING PROTEIN 9-LIKE"/>
    <property type="match status" value="1"/>
</dbReference>
<dbReference type="Ensembl" id="ENSGMOT00000068847.1">
    <property type="protein sequence ID" value="ENSGMOP00000053495.1"/>
    <property type="gene ID" value="ENSGMOG00000035318.1"/>
</dbReference>
<evidence type="ECO:0000313" key="3">
    <source>
        <dbReference type="Proteomes" id="UP000694546"/>
    </source>
</evidence>
<organism evidence="2 3">
    <name type="scientific">Gadus morhua</name>
    <name type="common">Atlantic cod</name>
    <dbReference type="NCBI Taxonomy" id="8049"/>
    <lineage>
        <taxon>Eukaryota</taxon>
        <taxon>Metazoa</taxon>
        <taxon>Chordata</taxon>
        <taxon>Craniata</taxon>
        <taxon>Vertebrata</taxon>
        <taxon>Euteleostomi</taxon>
        <taxon>Actinopterygii</taxon>
        <taxon>Neopterygii</taxon>
        <taxon>Teleostei</taxon>
        <taxon>Neoteleostei</taxon>
        <taxon>Acanthomorphata</taxon>
        <taxon>Zeiogadaria</taxon>
        <taxon>Gadariae</taxon>
        <taxon>Gadiformes</taxon>
        <taxon>Gadoidei</taxon>
        <taxon>Gadidae</taxon>
        <taxon>Gadus</taxon>
    </lineage>
</organism>
<proteinExistence type="predicted"/>
<dbReference type="Proteomes" id="UP000694546">
    <property type="component" value="Chromosome 3"/>
</dbReference>
<evidence type="ECO:0000259" key="1">
    <source>
        <dbReference type="PROSITE" id="PS50105"/>
    </source>
</evidence>
<dbReference type="GeneTree" id="ENSGT00390000013973"/>
<reference evidence="2" key="2">
    <citation type="submission" date="2025-09" db="UniProtKB">
        <authorList>
            <consortium name="Ensembl"/>
        </authorList>
    </citation>
    <scope>IDENTIFICATION</scope>
</reference>
<dbReference type="PANTHER" id="PTHR16155">
    <property type="entry name" value="DED DOMAIN-CONTAINING PROTEIN"/>
    <property type="match status" value="1"/>
</dbReference>
<dbReference type="OMA" id="HEFKLFT"/>
<name>A0A8C5BVN5_GADMO</name>
<dbReference type="GO" id="GO:0005737">
    <property type="term" value="C:cytoplasm"/>
    <property type="evidence" value="ECO:0007669"/>
    <property type="project" value="TreeGrafter"/>
</dbReference>
<dbReference type="PROSITE" id="PS50105">
    <property type="entry name" value="SAM_DOMAIN"/>
    <property type="match status" value="1"/>
</dbReference>
<feature type="domain" description="SAM" evidence="1">
    <location>
        <begin position="17"/>
        <end position="63"/>
    </location>
</feature>
<accession>A0A8C5BVN5</accession>
<dbReference type="SUPFAM" id="SSF47769">
    <property type="entry name" value="SAM/Pointed domain"/>
    <property type="match status" value="1"/>
</dbReference>
<protein>
    <recommendedName>
        <fullName evidence="1">SAM domain-containing protein</fullName>
    </recommendedName>
</protein>
<reference evidence="2" key="1">
    <citation type="submission" date="2025-08" db="UniProtKB">
        <authorList>
            <consortium name="Ensembl"/>
        </authorList>
    </citation>
    <scope>IDENTIFICATION</scope>
</reference>
<dbReference type="Gene3D" id="1.10.150.50">
    <property type="entry name" value="Transcription Factor, Ets-1"/>
    <property type="match status" value="1"/>
</dbReference>
<dbReference type="InterPro" id="IPR001660">
    <property type="entry name" value="SAM"/>
</dbReference>
<keyword evidence="3" id="KW-1185">Reference proteome</keyword>
<evidence type="ECO:0000313" key="2">
    <source>
        <dbReference type="Ensembl" id="ENSGMOP00000053495.1"/>
    </source>
</evidence>